<evidence type="ECO:0008006" key="3">
    <source>
        <dbReference type="Google" id="ProtNLM"/>
    </source>
</evidence>
<organism evidence="1 2">
    <name type="scientific">Microbispora siamensis</name>
    <dbReference type="NCBI Taxonomy" id="564413"/>
    <lineage>
        <taxon>Bacteria</taxon>
        <taxon>Bacillati</taxon>
        <taxon>Actinomycetota</taxon>
        <taxon>Actinomycetes</taxon>
        <taxon>Streptosporangiales</taxon>
        <taxon>Streptosporangiaceae</taxon>
        <taxon>Microbispora</taxon>
    </lineage>
</organism>
<evidence type="ECO:0000313" key="2">
    <source>
        <dbReference type="Proteomes" id="UP000660454"/>
    </source>
</evidence>
<sequence>MAAANEPRRGRRWGVGALKDIVKAQRIIRLAEQTGLPVGGECVE</sequence>
<dbReference type="Proteomes" id="UP000660454">
    <property type="component" value="Unassembled WGS sequence"/>
</dbReference>
<keyword evidence="2" id="KW-1185">Reference proteome</keyword>
<protein>
    <recommendedName>
        <fullName evidence="3">Transposase</fullName>
    </recommendedName>
</protein>
<gene>
    <name evidence="1" type="ORF">Msi02_68630</name>
</gene>
<name>A0ABQ4GXA4_9ACTN</name>
<comment type="caution">
    <text evidence="1">The sequence shown here is derived from an EMBL/GenBank/DDBJ whole genome shotgun (WGS) entry which is preliminary data.</text>
</comment>
<proteinExistence type="predicted"/>
<reference evidence="1 2" key="1">
    <citation type="submission" date="2021-01" db="EMBL/GenBank/DDBJ databases">
        <title>Whole genome shotgun sequence of Microbispora siamensis NBRC 104113.</title>
        <authorList>
            <person name="Komaki H."/>
            <person name="Tamura T."/>
        </authorList>
    </citation>
    <scope>NUCLEOTIDE SEQUENCE [LARGE SCALE GENOMIC DNA]</scope>
    <source>
        <strain evidence="1 2">NBRC 104113</strain>
    </source>
</reference>
<evidence type="ECO:0000313" key="1">
    <source>
        <dbReference type="EMBL" id="GIH66046.1"/>
    </source>
</evidence>
<accession>A0ABQ4GXA4</accession>
<dbReference type="EMBL" id="BOOF01000048">
    <property type="protein sequence ID" value="GIH66046.1"/>
    <property type="molecule type" value="Genomic_DNA"/>
</dbReference>